<dbReference type="SUPFAM" id="SSF57701">
    <property type="entry name" value="Zn2/Cys6 DNA-binding domain"/>
    <property type="match status" value="1"/>
</dbReference>
<dbReference type="Pfam" id="PF07519">
    <property type="entry name" value="Tannase"/>
    <property type="match status" value="1"/>
</dbReference>
<evidence type="ECO:0000256" key="10">
    <source>
        <dbReference type="SAM" id="Phobius"/>
    </source>
</evidence>
<dbReference type="Proteomes" id="UP000287144">
    <property type="component" value="Unassembled WGS sequence"/>
</dbReference>
<dbReference type="EMBL" id="NKCK01000036">
    <property type="protein sequence ID" value="RSM08168.1"/>
    <property type="molecule type" value="Genomic_DNA"/>
</dbReference>
<dbReference type="PANTHER" id="PTHR33938">
    <property type="entry name" value="FERULOYL ESTERASE B-RELATED"/>
    <property type="match status" value="1"/>
</dbReference>
<evidence type="ECO:0000313" key="13">
    <source>
        <dbReference type="Proteomes" id="UP000287144"/>
    </source>
</evidence>
<proteinExistence type="inferred from homology"/>
<keyword evidence="6" id="KW-0106">Calcium</keyword>
<dbReference type="GO" id="GO:0008270">
    <property type="term" value="F:zinc ion binding"/>
    <property type="evidence" value="ECO:0007669"/>
    <property type="project" value="InterPro"/>
</dbReference>
<evidence type="ECO:0000256" key="5">
    <source>
        <dbReference type="ARBA" id="ARBA00022801"/>
    </source>
</evidence>
<feature type="domain" description="Zn(2)-C6 fungal-type" evidence="11">
    <location>
        <begin position="3"/>
        <end position="31"/>
    </location>
</feature>
<keyword evidence="3" id="KW-0479">Metal-binding</keyword>
<dbReference type="InterPro" id="IPR011118">
    <property type="entry name" value="Tannase/feruloyl_esterase"/>
</dbReference>
<dbReference type="Pfam" id="PF00172">
    <property type="entry name" value="Zn_clus"/>
    <property type="match status" value="1"/>
</dbReference>
<evidence type="ECO:0000256" key="8">
    <source>
        <dbReference type="ARBA" id="ARBA00023242"/>
    </source>
</evidence>
<keyword evidence="4" id="KW-0732">Signal</keyword>
<evidence type="ECO:0000313" key="12">
    <source>
        <dbReference type="EMBL" id="RSM08168.1"/>
    </source>
</evidence>
<protein>
    <recommendedName>
        <fullName evidence="9">Carboxylic ester hydrolase</fullName>
        <ecNumber evidence="9">3.1.1.-</ecNumber>
    </recommendedName>
</protein>
<dbReference type="SUPFAM" id="SSF53474">
    <property type="entry name" value="alpha/beta-Hydrolases"/>
    <property type="match status" value="1"/>
</dbReference>
<dbReference type="GO" id="GO:0030600">
    <property type="term" value="F:feruloyl esterase activity"/>
    <property type="evidence" value="ECO:0007669"/>
    <property type="project" value="UniProtKB-ARBA"/>
</dbReference>
<evidence type="ECO:0000256" key="3">
    <source>
        <dbReference type="ARBA" id="ARBA00022723"/>
    </source>
</evidence>
<keyword evidence="5 9" id="KW-0378">Hydrolase</keyword>
<dbReference type="GO" id="GO:0000981">
    <property type="term" value="F:DNA-binding transcription factor activity, RNA polymerase II-specific"/>
    <property type="evidence" value="ECO:0007669"/>
    <property type="project" value="InterPro"/>
</dbReference>
<keyword evidence="13" id="KW-1185">Reference proteome</keyword>
<keyword evidence="10" id="KW-0472">Membrane</keyword>
<dbReference type="AlphaFoldDB" id="A0A428U1P1"/>
<dbReference type="CDD" id="cd00067">
    <property type="entry name" value="GAL4"/>
    <property type="match status" value="1"/>
</dbReference>
<accession>A0A428U1P1</accession>
<evidence type="ECO:0000256" key="1">
    <source>
        <dbReference type="ARBA" id="ARBA00006249"/>
    </source>
</evidence>
<evidence type="ECO:0000256" key="2">
    <source>
        <dbReference type="ARBA" id="ARBA00022487"/>
    </source>
</evidence>
<dbReference type="InterPro" id="IPR029058">
    <property type="entry name" value="AB_hydrolase_fold"/>
</dbReference>
<evidence type="ECO:0000256" key="6">
    <source>
        <dbReference type="ARBA" id="ARBA00022837"/>
    </source>
</evidence>
<organism evidence="12 13">
    <name type="scientific">Fusarium oligoseptatum</name>
    <dbReference type="NCBI Taxonomy" id="2604345"/>
    <lineage>
        <taxon>Eukaryota</taxon>
        <taxon>Fungi</taxon>
        <taxon>Dikarya</taxon>
        <taxon>Ascomycota</taxon>
        <taxon>Pezizomycotina</taxon>
        <taxon>Sordariomycetes</taxon>
        <taxon>Hypocreomycetidae</taxon>
        <taxon>Hypocreales</taxon>
        <taxon>Nectriaceae</taxon>
        <taxon>Fusarium</taxon>
        <taxon>Fusarium solani species complex</taxon>
    </lineage>
</organism>
<gene>
    <name evidence="12" type="ORF">CEP52_004867</name>
</gene>
<reference evidence="12 13" key="1">
    <citation type="submission" date="2017-06" db="EMBL/GenBank/DDBJ databases">
        <title>Comparative genomic analysis of Ambrosia Fusariam Clade fungi.</title>
        <authorList>
            <person name="Stajich J.E."/>
            <person name="Carrillo J."/>
            <person name="Kijimoto T."/>
            <person name="Eskalen A."/>
            <person name="O'Donnell K."/>
            <person name="Kasson M."/>
        </authorList>
    </citation>
    <scope>NUCLEOTIDE SEQUENCE [LARGE SCALE GENOMIC DNA]</scope>
    <source>
        <strain evidence="12 13">NRRL62579</strain>
    </source>
</reference>
<comment type="caution">
    <text evidence="12">The sequence shown here is derived from an EMBL/GenBank/DDBJ whole genome shotgun (WGS) entry which is preliminary data.</text>
</comment>
<name>A0A428U1P1_9HYPO</name>
<dbReference type="EC" id="3.1.1.-" evidence="9"/>
<sequence>MNRARKVKCDEGKPSCRRCTSTGRVCDGYESATTLTWYRPNQLSARDQREGRAFQFFTKMAGPVMSGSTDSYFWTHLVMQFSHFEPTVRHAVLAISSLYEEFARGSRITRQICGSTFAIGHYNAAIQQIKSSGDEQLILLLCILFICIEYLQGDIYAALEHCRHGIVILNNSSCPEWAHQYLVPIFRRLSIIPFFLGGVKSMRLPSLIGFDPAMPAEFSNIAEAQSFIDNLMLRSMECVLDGIDDHKSTLSTLLEQWETKAKNLVLNIPASSITDRYALYGMRLKHKVTSVYLQKPRDATETWYDQHLDTFRDVVDMAKKASQTWETARQVQVPDSSFTFEMGFLPLMFFVVIKCRSLTTRVEALAYLAQVGPAKEGLFDVGTLYRVGRRLIELEHGISLDDGITDYCENRYSEELLPPEGKRFFAIPVKHELEVISDQDGSVHYKRQIHFLQRDHQGQMRSTYLTGAAFSAAAVHAASLSDICSKTYAKSALPADGFISGITIDPDSVQTALVSNASFQSEWYPTASADYCNLTFAYSHDGIADDIVHVSYWLPAPSKFQNRYVSTGGGGLAINSGSQYAGSGLIVGAVSGITDGGFGSFNTQWDEVFLLANGTINWQSVYMFGYQAHHELALLGKELARNIYDVAKSSKVYSYYQGCSEGGREGWSQVQRFADQFDGAAIGAPAFRYGQQQVNHLFGNVIEQTADYFPPSCELDKILNLTITACDRLDGREDGVVSRSDLCKMHFNLNSTIGTPYSCEASSSTGGPMLRARQFSRPSTPAQNGTITAEAVAVIQQFFDGLHDSQGRRVYLNYQPGSGFTDAATSYDEETETWGLSISGLGGEWVARYLQLKDTSTLESLNNVTYDTLKEWMIYGMNKYADSLQTTYPDLSDFHSAGGKVIHVHGESDDSIPAGSSVHYYDSVRSVMFPKKNYNESVAAVDDFYRLFLVPGGAHCGSNSNQPNGGWPQTTLQTVIEWVEKGVAPETLDGSGGDIDTICRWPLRPLWSGTSMDCVYDQESLDSWTYDFDAYKLPLY</sequence>
<evidence type="ECO:0000256" key="4">
    <source>
        <dbReference type="ARBA" id="ARBA00022729"/>
    </source>
</evidence>
<keyword evidence="7" id="KW-1015">Disulfide bond</keyword>
<dbReference type="InterPro" id="IPR036864">
    <property type="entry name" value="Zn2-C6_fun-type_DNA-bd_sf"/>
</dbReference>
<keyword evidence="10" id="KW-1133">Transmembrane helix</keyword>
<dbReference type="Gene3D" id="4.10.240.10">
    <property type="entry name" value="Zn(2)-C6 fungal-type DNA-binding domain"/>
    <property type="match status" value="1"/>
</dbReference>
<evidence type="ECO:0000256" key="9">
    <source>
        <dbReference type="RuleBase" id="RU361238"/>
    </source>
</evidence>
<keyword evidence="10" id="KW-0812">Transmembrane</keyword>
<keyword evidence="8" id="KW-0539">Nucleus</keyword>
<dbReference type="PANTHER" id="PTHR33938:SF16">
    <property type="entry name" value="CARBOXYLIC ESTER HYDROLASE"/>
    <property type="match status" value="1"/>
</dbReference>
<keyword evidence="2" id="KW-0719">Serine esterase</keyword>
<evidence type="ECO:0000259" key="11">
    <source>
        <dbReference type="Pfam" id="PF00172"/>
    </source>
</evidence>
<dbReference type="InterPro" id="IPR001138">
    <property type="entry name" value="Zn2Cys6_DnaBD"/>
</dbReference>
<comment type="similarity">
    <text evidence="1 9">Belongs to the tannase family.</text>
</comment>
<feature type="transmembrane region" description="Helical" evidence="10">
    <location>
        <begin position="137"/>
        <end position="159"/>
    </location>
</feature>
<evidence type="ECO:0000256" key="7">
    <source>
        <dbReference type="ARBA" id="ARBA00023157"/>
    </source>
</evidence>